<evidence type="ECO:0000256" key="1">
    <source>
        <dbReference type="ARBA" id="ARBA00004141"/>
    </source>
</evidence>
<keyword evidence="4 6" id="KW-0472">Membrane</keyword>
<dbReference type="SMART" id="SM00054">
    <property type="entry name" value="EFh"/>
    <property type="match status" value="2"/>
</dbReference>
<feature type="compositionally biased region" description="Polar residues" evidence="5">
    <location>
        <begin position="844"/>
        <end position="853"/>
    </location>
</feature>
<dbReference type="EMBL" id="CAUYUJ010017955">
    <property type="protein sequence ID" value="CAK0879428.1"/>
    <property type="molecule type" value="Genomic_DNA"/>
</dbReference>
<dbReference type="InterPro" id="IPR005821">
    <property type="entry name" value="Ion_trans_dom"/>
</dbReference>
<dbReference type="Gene3D" id="1.20.120.350">
    <property type="entry name" value="Voltage-gated potassium channels. Chain C"/>
    <property type="match status" value="1"/>
</dbReference>
<feature type="domain" description="EF-hand" evidence="7">
    <location>
        <begin position="256"/>
        <end position="291"/>
    </location>
</feature>
<sequence>RRRSLGPGCYDPEVGSRGVFAASPGRPRAATGRKPRGPRQRRGGDAATDGHRGRSQEAQAPPRAATEVEPLPGFLSPLQTRQQEHDSHAHPLDQPETMQRHLFRYLEARQGGTRARERCGAVAEAIQKYAGEDVDVSIFAMVLRSRLPEQPFLNVDAVQEHVEEKLGELLSQDAGCQASLDAARRGLRALGVPLRDCQDISQDMYEARDHGLVMARLDQVVPGLAAARAAGDQAFRVPFKTFVRTLKLVWAHAYERRLDEFASAFGKLDRDGDGLLGSAEMRELAVKMADVRRSATASTGSDDESQEAEEAAVAALQRARDELLPSLEGRPRATFSQCVSMFKDMIDLRGSLGELQADIAGQDPLAEGAAAAERRQATELGEAALVAAGEAAGEALALPPWSVQQRLGGGGAAPCAASDLHSVDAASVRAGLAHGLPGAGTEQAEQGRARGGAAPPRAARPPGSPPTLLGGGTSDETPSPCSYGGASPGSPGYAAKHGVRSPAWAAEPVQRVDLSQLKKIMRSTRRSKQDRERFLAGGPPQTMEFHLYRHLGAHRGDLVRGVLAAIKEHAGHDVEVNVFGRVLQNRLPEQLLVEIDEVERHAAERLEVLLPRRPDEADEVSSGRGSPSRDVPLGSWLDVARGMYREQDFELAAETLGRAAQEGGERLVPFAQGVRALQAVWSHRRERELERFVAMFHEADEDQDGILGGGEAWALAARMASAPRRLAAGASAAGVYAKLEASHRELLPVLSARPPATLSQCVEVFKDLIDLHCRLHDMEAVEVSAAASKTRAVRLGEQTRQPAAAGKAPQRSSEEIAAATKIQAVHRGKQARKTVAADRAAEGGQSTPSSLMSPQGDGAAAEEGGQSTPSSLMSPREEGGAAGGQAPQRTSEEIAAATKIQAVHRGKQARKAAAADRAAEAAEEAGQSTPSSLMEKRTSEEIAAATKIQAVHRGKQARKTAAGGQGYACSMALRYCETAVQSGDPMGHSVTRAVARRQVRQKALRLPGALRAVLLLAVAACTLAPAAGAGGEEAKWWCDEGSDGSEECHLHEYSFVETCILIVLVCMALLFEAVHHFFKERVSTSYHYGQLQTGTGRRHFNGIHTSAGAGHVPGSSRHLHVEYTTPLWKHWFSRLCAEIMVLGYIAFLIFISREAGLFDALITAFPSEASAIHVPPTSADWLHMVELVHMKLFLGMLIYFMLVSQIVSGSVKTIRAWEEMRILRVAGAARSTLAMRNESRLRGFENTAVKKYGRWRTYFITDVLTWRRKRPSLHTEVLRALALDSLPRVPVGRLHEALEDNFAFSAYLAYSVCSCTTDTVEIHSFTWFAVILVLLTFAALHRLASVVLLDVVPMFIVAAFLVLGALWLLVRSFQVRVDASGRLAMSLSRRNLADEAARGSWALRARSAADGIAERSGAQGTADDGAAQAMHEDSAVYTLRLLQVILFVCAYACARTLGDPADWKSRPDRVVVVCCVFGIVFLLLGSMLPGLVPTFAALMAMPPYVDRQNAGLFLAVLAEHGRPVHDLASRKGGRVPAGGPMLQHQGTGGGSMVHHRTSASPDAVPSMQSPDHQPKARVLLGGSTSIPWLLPHALGSSCASSCLSALDQGQRAADAAWQHRMASQVEDIHRRLLGAAEAATMRPPPARAEEWPAPPDDADAVAPAGEPAALALPPLSGAAAQRPLLAQIAALRRELQRLEVLAAGEELPARRPPPARGDSSENVAALLRAELHASSGDYTTLDSLDYSRRSTFLLKEEEADMIQDLSYRLAGWQGATHMDALIMSIGLALWGQPQLPSPSRLPPGGCRQGPGGGLGMHAKLHTRLPGPRDVERLAAAGVRQSVVSELTDSSSLHGEVSMIVWYRHRLRIVRLRLWLFLEEPFVDLRSSLLSGAMVAVIFASIACSVAYGGGRSGARAAGFAERADFVFNLIFCADLLVRAWAFPLLSNFLRHPRNAIDAASILPFIINEVSALHRRVPSLSFTQWLRSLE</sequence>
<feature type="transmembrane region" description="Helical" evidence="6">
    <location>
        <begin position="1351"/>
        <end position="1370"/>
    </location>
</feature>
<feature type="region of interest" description="Disordered" evidence="5">
    <location>
        <begin position="1"/>
        <end position="70"/>
    </location>
</feature>
<feature type="region of interest" description="Disordered" evidence="5">
    <location>
        <begin position="434"/>
        <end position="497"/>
    </location>
</feature>
<organism evidence="8 9">
    <name type="scientific">Prorocentrum cordatum</name>
    <dbReference type="NCBI Taxonomy" id="2364126"/>
    <lineage>
        <taxon>Eukaryota</taxon>
        <taxon>Sar</taxon>
        <taxon>Alveolata</taxon>
        <taxon>Dinophyceae</taxon>
        <taxon>Prorocentrales</taxon>
        <taxon>Prorocentraceae</taxon>
        <taxon>Prorocentrum</taxon>
    </lineage>
</organism>
<feature type="non-terminal residue" evidence="8">
    <location>
        <position position="1"/>
    </location>
</feature>
<dbReference type="PROSITE" id="PS50222">
    <property type="entry name" value="EF_HAND_2"/>
    <property type="match status" value="1"/>
</dbReference>
<keyword evidence="9" id="KW-1185">Reference proteome</keyword>
<dbReference type="Proteomes" id="UP001189429">
    <property type="component" value="Unassembled WGS sequence"/>
</dbReference>
<feature type="transmembrane region" description="Helical" evidence="6">
    <location>
        <begin position="1192"/>
        <end position="1211"/>
    </location>
</feature>
<feature type="transmembrane region" description="Helical" evidence="6">
    <location>
        <begin position="1053"/>
        <end position="1071"/>
    </location>
</feature>
<feature type="region of interest" description="Disordered" evidence="5">
    <location>
        <begin position="1545"/>
        <end position="1575"/>
    </location>
</feature>
<evidence type="ECO:0000256" key="2">
    <source>
        <dbReference type="ARBA" id="ARBA00022692"/>
    </source>
</evidence>
<dbReference type="Pfam" id="PF00520">
    <property type="entry name" value="Ion_trans"/>
    <property type="match status" value="1"/>
</dbReference>
<keyword evidence="3 6" id="KW-1133">Transmembrane helix</keyword>
<feature type="region of interest" description="Disordered" evidence="5">
    <location>
        <begin position="792"/>
        <end position="935"/>
    </location>
</feature>
<evidence type="ECO:0000313" key="9">
    <source>
        <dbReference type="Proteomes" id="UP001189429"/>
    </source>
</evidence>
<feature type="transmembrane region" description="Helical" evidence="6">
    <location>
        <begin position="1470"/>
        <end position="1498"/>
    </location>
</feature>
<dbReference type="InterPro" id="IPR027359">
    <property type="entry name" value="Volt_channel_dom_sf"/>
</dbReference>
<reference evidence="8" key="1">
    <citation type="submission" date="2023-10" db="EMBL/GenBank/DDBJ databases">
        <authorList>
            <person name="Chen Y."/>
            <person name="Shah S."/>
            <person name="Dougan E. K."/>
            <person name="Thang M."/>
            <person name="Chan C."/>
        </authorList>
    </citation>
    <scope>NUCLEOTIDE SEQUENCE [LARGE SCALE GENOMIC DNA]</scope>
</reference>
<feature type="compositionally biased region" description="Basic residues" evidence="5">
    <location>
        <begin position="31"/>
        <end position="41"/>
    </location>
</feature>
<feature type="compositionally biased region" description="Low complexity" evidence="5">
    <location>
        <begin position="478"/>
        <end position="495"/>
    </location>
</feature>
<feature type="transmembrane region" description="Helical" evidence="6">
    <location>
        <begin position="1325"/>
        <end position="1345"/>
    </location>
</feature>
<feature type="compositionally biased region" description="Basic and acidic residues" evidence="5">
    <location>
        <begin position="42"/>
        <end position="55"/>
    </location>
</feature>
<dbReference type="PROSITE" id="PS00018">
    <property type="entry name" value="EF_HAND_1"/>
    <property type="match status" value="1"/>
</dbReference>
<evidence type="ECO:0000256" key="3">
    <source>
        <dbReference type="ARBA" id="ARBA00022989"/>
    </source>
</evidence>
<comment type="caution">
    <text evidence="8">The sequence shown here is derived from an EMBL/GenBank/DDBJ whole genome shotgun (WGS) entry which is preliminary data.</text>
</comment>
<evidence type="ECO:0000256" key="5">
    <source>
        <dbReference type="SAM" id="MobiDB-lite"/>
    </source>
</evidence>
<evidence type="ECO:0000313" key="8">
    <source>
        <dbReference type="EMBL" id="CAK0879428.1"/>
    </source>
</evidence>
<dbReference type="SMART" id="SM00015">
    <property type="entry name" value="IQ"/>
    <property type="match status" value="3"/>
</dbReference>
<evidence type="ECO:0000256" key="4">
    <source>
        <dbReference type="ARBA" id="ARBA00023136"/>
    </source>
</evidence>
<protein>
    <recommendedName>
        <fullName evidence="7">EF-hand domain-containing protein</fullName>
    </recommendedName>
</protein>
<gene>
    <name evidence="8" type="ORF">PCOR1329_LOCUS62867</name>
</gene>
<comment type="subcellular location">
    <subcellularLocation>
        <location evidence="1">Membrane</location>
        <topology evidence="1">Multi-pass membrane protein</topology>
    </subcellularLocation>
</comment>
<feature type="transmembrane region" description="Helical" evidence="6">
    <location>
        <begin position="1131"/>
        <end position="1151"/>
    </location>
</feature>
<dbReference type="InterPro" id="IPR002048">
    <property type="entry name" value="EF_hand_dom"/>
</dbReference>
<dbReference type="PROSITE" id="PS50096">
    <property type="entry name" value="IQ"/>
    <property type="match status" value="3"/>
</dbReference>
<evidence type="ECO:0000256" key="6">
    <source>
        <dbReference type="SAM" id="Phobius"/>
    </source>
</evidence>
<dbReference type="SUPFAM" id="SSF81324">
    <property type="entry name" value="Voltage-gated potassium channels"/>
    <property type="match status" value="1"/>
</dbReference>
<evidence type="ECO:0000259" key="7">
    <source>
        <dbReference type="PROSITE" id="PS50222"/>
    </source>
</evidence>
<dbReference type="InterPro" id="IPR000048">
    <property type="entry name" value="IQ_motif_EF-hand-BS"/>
</dbReference>
<dbReference type="InterPro" id="IPR018247">
    <property type="entry name" value="EF_Hand_1_Ca_BS"/>
</dbReference>
<proteinExistence type="predicted"/>
<name>A0ABN9W0E0_9DINO</name>
<feature type="non-terminal residue" evidence="8">
    <location>
        <position position="1989"/>
    </location>
</feature>
<accession>A0ABN9W0E0</accession>
<keyword evidence="2 6" id="KW-0812">Transmembrane</keyword>
<dbReference type="Gene3D" id="1.20.5.190">
    <property type="match status" value="1"/>
</dbReference>